<reference evidence="2" key="2">
    <citation type="submission" date="2010-02" db="EMBL/GenBank/DDBJ databases">
        <title>Complete genome sequence of Marinobacter adhaerens type strain (HP15).</title>
        <authorList>
            <person name="Gaerdes A.A.M."/>
            <person name="Kaeppel E."/>
            <person name="Shezad A."/>
            <person name="Seebah S."/>
            <person name="Teeling H."/>
            <person name="Yarza P."/>
            <person name="Gloeckner F.O."/>
            <person name="Ullrich M.S."/>
        </authorList>
    </citation>
    <scope>NUCLEOTIDE SEQUENCE [LARGE SCALE GENOMIC DNA]</scope>
    <source>
        <strain evidence="2">DSM 23420 / HP15</strain>
    </source>
</reference>
<dbReference type="AlphaFoldDB" id="E4PPH6"/>
<name>E4PPH6_MARAH</name>
<protein>
    <submittedName>
        <fullName evidence="1">Uncharacterized protein</fullName>
    </submittedName>
</protein>
<dbReference type="Proteomes" id="UP000007077">
    <property type="component" value="Chromosome"/>
</dbReference>
<gene>
    <name evidence="1" type="ordered locus">HP15_3083</name>
</gene>
<organism evidence="1 2">
    <name type="scientific">Marinobacter adhaerens (strain DSM 23420 / HP15)</name>
    <dbReference type="NCBI Taxonomy" id="225937"/>
    <lineage>
        <taxon>Bacteria</taxon>
        <taxon>Pseudomonadati</taxon>
        <taxon>Pseudomonadota</taxon>
        <taxon>Gammaproteobacteria</taxon>
        <taxon>Pseudomonadales</taxon>
        <taxon>Marinobacteraceae</taxon>
        <taxon>Marinobacter</taxon>
    </lineage>
</organism>
<accession>E4PPH6</accession>
<dbReference type="KEGG" id="mad:HP15_3083"/>
<dbReference type="STRING" id="225937.HP15_3083"/>
<evidence type="ECO:0000313" key="2">
    <source>
        <dbReference type="Proteomes" id="UP000007077"/>
    </source>
</evidence>
<dbReference type="EMBL" id="CP001978">
    <property type="protein sequence ID" value="ADP98847.1"/>
    <property type="molecule type" value="Genomic_DNA"/>
</dbReference>
<sequence>MWFANLREVFSSGLQALVVETWRAGPISVRNDIFRLEAAGAHV</sequence>
<reference evidence="1 2" key="1">
    <citation type="journal article" date="2010" name="Stand. Genomic Sci.">
        <title>Complete genome sequence of Marinobacter adhaerens type strain (HP15), a diatom-interacting marine microorganism.</title>
        <authorList>
            <person name="Gardes A."/>
            <person name="Kaeppel E."/>
            <person name="Shehzad A."/>
            <person name="Seebah S."/>
            <person name="Teeling H."/>
            <person name="Yarza P."/>
            <person name="Glockner F.O."/>
            <person name="Grossart H.P."/>
            <person name="Ullrich M.S."/>
        </authorList>
    </citation>
    <scope>NUCLEOTIDE SEQUENCE [LARGE SCALE GENOMIC DNA]</scope>
    <source>
        <strain evidence="2">DSM 23420 / HP15</strain>
    </source>
</reference>
<proteinExistence type="predicted"/>
<evidence type="ECO:0000313" key="1">
    <source>
        <dbReference type="EMBL" id="ADP98847.1"/>
    </source>
</evidence>
<dbReference type="HOGENOM" id="CLU_3235759_0_0_6"/>